<dbReference type="EMBL" id="QUTE01014603">
    <property type="protein sequence ID" value="RHZ01950.1"/>
    <property type="molecule type" value="Genomic_DNA"/>
</dbReference>
<dbReference type="EMBL" id="QUTD01009714">
    <property type="protein sequence ID" value="RHY42059.1"/>
    <property type="molecule type" value="Genomic_DNA"/>
</dbReference>
<evidence type="ECO:0000313" key="6">
    <source>
        <dbReference type="Proteomes" id="UP000266643"/>
    </source>
</evidence>
<proteinExistence type="predicted"/>
<gene>
    <name evidence="3" type="ORF">DYB26_009940</name>
    <name evidence="4" type="ORF">DYB28_005869</name>
    <name evidence="1" type="ORF">DYB30_013835</name>
    <name evidence="2" type="ORF">DYB31_013135</name>
</gene>
<evidence type="ECO:0000313" key="3">
    <source>
        <dbReference type="EMBL" id="RHZ42692.1"/>
    </source>
</evidence>
<sequence length="108" mass="11841">MSRPNAELCCADSEGTAESKLFVWSSSNGGTSWMKYTKGTKSTVFGVKSAMVFKMCIQLRNVDYSGGDVANTQGESADFCCERLPSDARLQALHVDILQRRHVLVEAD</sequence>
<dbReference type="Proteomes" id="UP000286510">
    <property type="component" value="Unassembled WGS sequence"/>
</dbReference>
<evidence type="ECO:0000313" key="7">
    <source>
        <dbReference type="Proteomes" id="UP000275652"/>
    </source>
</evidence>
<comment type="caution">
    <text evidence="1">The sequence shown here is derived from an EMBL/GenBank/DDBJ whole genome shotgun (WGS) entry which is preliminary data.</text>
</comment>
<dbReference type="Proteomes" id="UP000266196">
    <property type="component" value="Unassembled WGS sequence"/>
</dbReference>
<evidence type="ECO:0000313" key="2">
    <source>
        <dbReference type="EMBL" id="RHZ01950.1"/>
    </source>
</evidence>
<dbReference type="Proteomes" id="UP000266643">
    <property type="component" value="Unassembled WGS sequence"/>
</dbReference>
<protein>
    <submittedName>
        <fullName evidence="1">Uncharacterized protein</fullName>
    </submittedName>
</protein>
<dbReference type="Proteomes" id="UP000275652">
    <property type="component" value="Unassembled WGS sequence"/>
</dbReference>
<accession>A0A397CEI7</accession>
<evidence type="ECO:0000313" key="1">
    <source>
        <dbReference type="EMBL" id="RHY42059.1"/>
    </source>
</evidence>
<evidence type="ECO:0000313" key="4">
    <source>
        <dbReference type="EMBL" id="RLO13209.1"/>
    </source>
</evidence>
<name>A0A397CEI7_APHAT</name>
<reference evidence="5 6" key="2">
    <citation type="submission" date="2018-08" db="EMBL/GenBank/DDBJ databases">
        <title>Aphanomyces genome sequencing and annotation.</title>
        <authorList>
            <person name="Minardi D."/>
            <person name="Oidtmann B."/>
            <person name="Van Der Giezen M."/>
            <person name="Studholme D.J."/>
        </authorList>
    </citation>
    <scope>NUCLEOTIDE SEQUENCE [LARGE SCALE GENOMIC DNA]</scope>
    <source>
        <strain evidence="2 5">197901</strain>
        <strain evidence="1 6">D2</strain>
        <strain evidence="3 8">FDL457</strain>
    </source>
</reference>
<dbReference type="EMBL" id="QUTI01008208">
    <property type="protein sequence ID" value="RLO13209.1"/>
    <property type="molecule type" value="Genomic_DNA"/>
</dbReference>
<organism evidence="1 6">
    <name type="scientific">Aphanomyces astaci</name>
    <name type="common">Crayfish plague agent</name>
    <dbReference type="NCBI Taxonomy" id="112090"/>
    <lineage>
        <taxon>Eukaryota</taxon>
        <taxon>Sar</taxon>
        <taxon>Stramenopiles</taxon>
        <taxon>Oomycota</taxon>
        <taxon>Saprolegniomycetes</taxon>
        <taxon>Saprolegniales</taxon>
        <taxon>Verrucalvaceae</taxon>
        <taxon>Aphanomyces</taxon>
    </lineage>
</organism>
<evidence type="ECO:0000313" key="5">
    <source>
        <dbReference type="Proteomes" id="UP000266196"/>
    </source>
</evidence>
<evidence type="ECO:0000313" key="8">
    <source>
        <dbReference type="Proteomes" id="UP000286510"/>
    </source>
</evidence>
<dbReference type="EMBL" id="QUTF01000581">
    <property type="protein sequence ID" value="RHZ42692.1"/>
    <property type="molecule type" value="Genomic_DNA"/>
</dbReference>
<dbReference type="VEuPathDB" id="FungiDB:H257_16125"/>
<reference evidence="4 7" key="1">
    <citation type="journal article" date="2018" name="J. Invertebr. Pathol.">
        <title>New genotyping method for the causative agent of crayfish plague (Aphanomyces astaci) based on whole genome data.</title>
        <authorList>
            <person name="Minardi D."/>
            <person name="Studholme D.J."/>
            <person name="van der Giezen M."/>
            <person name="Pretto T."/>
            <person name="Oidtmann B."/>
        </authorList>
    </citation>
    <scope>NUCLEOTIDE SEQUENCE [LARGE SCALE GENOMIC DNA]</scope>
    <source>
        <strain evidence="4 7">KB13</strain>
    </source>
</reference>
<dbReference type="AlphaFoldDB" id="A0A397CEI7"/>